<dbReference type="OrthoDB" id="9810718at2"/>
<comment type="similarity">
    <text evidence="1">Belongs to the CapA family.</text>
</comment>
<dbReference type="PANTHER" id="PTHR33393">
    <property type="entry name" value="POLYGLUTAMINE SYNTHESIS ACCESSORY PROTEIN RV0574C-RELATED"/>
    <property type="match status" value="1"/>
</dbReference>
<dbReference type="InterPro" id="IPR019079">
    <property type="entry name" value="Capsule_synth_CapA"/>
</dbReference>
<comment type="caution">
    <text evidence="3">The sequence shown here is derived from an EMBL/GenBank/DDBJ whole genome shotgun (WGS) entry which is preliminary data.</text>
</comment>
<dbReference type="AlphaFoldDB" id="A0A5N3P3Y3"/>
<proteinExistence type="inferred from homology"/>
<dbReference type="SMART" id="SM00854">
    <property type="entry name" value="PGA_cap"/>
    <property type="match status" value="1"/>
</dbReference>
<evidence type="ECO:0000259" key="2">
    <source>
        <dbReference type="SMART" id="SM00854"/>
    </source>
</evidence>
<dbReference type="Pfam" id="PF09587">
    <property type="entry name" value="PGA_cap"/>
    <property type="match status" value="1"/>
</dbReference>
<protein>
    <submittedName>
        <fullName evidence="3">CapA family protein</fullName>
    </submittedName>
</protein>
<reference evidence="3 4" key="1">
    <citation type="journal article" date="2019" name="Microorganisms">
        <title>Genome Insights into the Novel Species Microvirga brassicacearum, a Rapeseed Endophyte with Biotechnological Potential.</title>
        <authorList>
            <person name="Jimenez-Gomez A."/>
            <person name="Saati-Santamaria Z."/>
            <person name="Igual J.M."/>
            <person name="Rivas R."/>
            <person name="Mateos P.F."/>
            <person name="Garcia-Fraile P."/>
        </authorList>
    </citation>
    <scope>NUCLEOTIDE SEQUENCE [LARGE SCALE GENOMIC DNA]</scope>
    <source>
        <strain evidence="3 4">CDVBN77</strain>
    </source>
</reference>
<dbReference type="RefSeq" id="WP_150949094.1">
    <property type="nucleotide sequence ID" value="NZ_VCMV01000071.1"/>
</dbReference>
<accession>A0A5N3P3Y3</accession>
<dbReference type="InterPro" id="IPR052169">
    <property type="entry name" value="CW_Biosynth-Accessory"/>
</dbReference>
<dbReference type="PANTHER" id="PTHR33393:SF11">
    <property type="entry name" value="POLYGLUTAMINE SYNTHESIS ACCESSORY PROTEIN RV0574C-RELATED"/>
    <property type="match status" value="1"/>
</dbReference>
<dbReference type="SUPFAM" id="SSF56300">
    <property type="entry name" value="Metallo-dependent phosphatases"/>
    <property type="match status" value="1"/>
</dbReference>
<organism evidence="3 4">
    <name type="scientific">Microvirga brassicacearum</name>
    <dbReference type="NCBI Taxonomy" id="2580413"/>
    <lineage>
        <taxon>Bacteria</taxon>
        <taxon>Pseudomonadati</taxon>
        <taxon>Pseudomonadota</taxon>
        <taxon>Alphaproteobacteria</taxon>
        <taxon>Hyphomicrobiales</taxon>
        <taxon>Methylobacteriaceae</taxon>
        <taxon>Microvirga</taxon>
    </lineage>
</organism>
<evidence type="ECO:0000256" key="1">
    <source>
        <dbReference type="ARBA" id="ARBA00005662"/>
    </source>
</evidence>
<sequence>MTSLSVAVSGQALLHGAIDLSTPGADQVRAVLTQSDAAIVNLEATLETDGTWPTKTKTLHLTNADGIASLRALGFNGLTHANNHAFDLGPPGIVNTRSIAESQGFQFAGSGIDRRSAGGVASIATSRGPIAFLSVDLGPQPDIVYASVERAGINPLRVRRKVSVPPQEFETLRTIVSTLGDDRREAARAAVGYRSDLPNAARLLEVFGTEVSEGQAIENRFEADRDDLAALEKVLAEARATSAIVAVSLHNHHWDPDWGRSPAWVLDLSRQLIDMGADLVFGTGAPVLQGVAFHRNKPIFAGLGNLIFHTRRSDTYDRQGVDVWTGAVCRCIFDVSDRACTRLEILPVTVGHPAPGPGASAPAPAPLDQHDAERVFEAMTKDLSAEDRARVVRLDPRARAVRSASTA</sequence>
<evidence type="ECO:0000313" key="3">
    <source>
        <dbReference type="EMBL" id="KAB0264419.1"/>
    </source>
</evidence>
<gene>
    <name evidence="3" type="ORF">FEZ63_22540</name>
</gene>
<dbReference type="EMBL" id="VCMV01000071">
    <property type="protein sequence ID" value="KAB0264419.1"/>
    <property type="molecule type" value="Genomic_DNA"/>
</dbReference>
<evidence type="ECO:0000313" key="4">
    <source>
        <dbReference type="Proteomes" id="UP000325684"/>
    </source>
</evidence>
<dbReference type="Proteomes" id="UP000325684">
    <property type="component" value="Unassembled WGS sequence"/>
</dbReference>
<feature type="domain" description="Capsule synthesis protein CapA" evidence="2">
    <location>
        <begin position="5"/>
        <end position="310"/>
    </location>
</feature>
<keyword evidence="4" id="KW-1185">Reference proteome</keyword>
<name>A0A5N3P3Y3_9HYPH</name>
<dbReference type="InterPro" id="IPR029052">
    <property type="entry name" value="Metallo-depent_PP-like"/>
</dbReference>